<dbReference type="SUPFAM" id="SSF57850">
    <property type="entry name" value="RING/U-box"/>
    <property type="match status" value="1"/>
</dbReference>
<keyword evidence="1" id="KW-0862">Zinc</keyword>
<comment type="caution">
    <text evidence="4">The sequence shown here is derived from an EMBL/GenBank/DDBJ whole genome shotgun (WGS) entry which is preliminary data.</text>
</comment>
<dbReference type="InterPro" id="IPR013083">
    <property type="entry name" value="Znf_RING/FYVE/PHD"/>
</dbReference>
<dbReference type="Gramene" id="OE9A008609T1">
    <property type="protein sequence ID" value="OE9A008609C1"/>
    <property type="gene ID" value="OE9A008609"/>
</dbReference>
<dbReference type="InterPro" id="IPR001841">
    <property type="entry name" value="Znf_RING"/>
</dbReference>
<dbReference type="Proteomes" id="UP000594638">
    <property type="component" value="Unassembled WGS sequence"/>
</dbReference>
<organism evidence="4 5">
    <name type="scientific">Olea europaea subsp. europaea</name>
    <dbReference type="NCBI Taxonomy" id="158383"/>
    <lineage>
        <taxon>Eukaryota</taxon>
        <taxon>Viridiplantae</taxon>
        <taxon>Streptophyta</taxon>
        <taxon>Embryophyta</taxon>
        <taxon>Tracheophyta</taxon>
        <taxon>Spermatophyta</taxon>
        <taxon>Magnoliopsida</taxon>
        <taxon>eudicotyledons</taxon>
        <taxon>Gunneridae</taxon>
        <taxon>Pentapetalae</taxon>
        <taxon>asterids</taxon>
        <taxon>lamiids</taxon>
        <taxon>Lamiales</taxon>
        <taxon>Oleaceae</taxon>
        <taxon>Oleeae</taxon>
        <taxon>Olea</taxon>
    </lineage>
</organism>
<dbReference type="AlphaFoldDB" id="A0A8S0SF36"/>
<evidence type="ECO:0000256" key="1">
    <source>
        <dbReference type="PROSITE-ProRule" id="PRU00175"/>
    </source>
</evidence>
<evidence type="ECO:0000313" key="5">
    <source>
        <dbReference type="Proteomes" id="UP000594638"/>
    </source>
</evidence>
<dbReference type="SMART" id="SM00184">
    <property type="entry name" value="RING"/>
    <property type="match status" value="1"/>
</dbReference>
<evidence type="ECO:0000259" key="3">
    <source>
        <dbReference type="PROSITE" id="PS50089"/>
    </source>
</evidence>
<feature type="region of interest" description="Disordered" evidence="2">
    <location>
        <begin position="1"/>
        <end position="58"/>
    </location>
</feature>
<keyword evidence="1" id="KW-0863">Zinc-finger</keyword>
<dbReference type="PROSITE" id="PS50089">
    <property type="entry name" value="ZF_RING_2"/>
    <property type="match status" value="1"/>
</dbReference>
<reference evidence="4 5" key="1">
    <citation type="submission" date="2019-12" db="EMBL/GenBank/DDBJ databases">
        <authorList>
            <person name="Alioto T."/>
            <person name="Alioto T."/>
            <person name="Gomez Garrido J."/>
        </authorList>
    </citation>
    <scope>NUCLEOTIDE SEQUENCE [LARGE SCALE GENOMIC DNA]</scope>
</reference>
<dbReference type="Gene3D" id="3.30.40.10">
    <property type="entry name" value="Zinc/RING finger domain, C3HC4 (zinc finger)"/>
    <property type="match status" value="1"/>
</dbReference>
<protein>
    <submittedName>
        <fullName evidence="4">Baculoviral IAP repeat-containing 7 isoform X1</fullName>
    </submittedName>
</protein>
<name>A0A8S0SF36_OLEEU</name>
<evidence type="ECO:0000313" key="4">
    <source>
        <dbReference type="EMBL" id="CAA2991087.1"/>
    </source>
</evidence>
<keyword evidence="5" id="KW-1185">Reference proteome</keyword>
<accession>A0A8S0SF36</accession>
<feature type="compositionally biased region" description="Basic and acidic residues" evidence="2">
    <location>
        <begin position="1"/>
        <end position="15"/>
    </location>
</feature>
<keyword evidence="1" id="KW-0479">Metal-binding</keyword>
<feature type="domain" description="RING-type" evidence="3">
    <location>
        <begin position="68"/>
        <end position="111"/>
    </location>
</feature>
<dbReference type="OrthoDB" id="1711136at2759"/>
<dbReference type="EMBL" id="CACTIH010004689">
    <property type="protein sequence ID" value="CAA2991087.1"/>
    <property type="molecule type" value="Genomic_DNA"/>
</dbReference>
<feature type="compositionally biased region" description="Basic and acidic residues" evidence="2">
    <location>
        <begin position="27"/>
        <end position="38"/>
    </location>
</feature>
<proteinExistence type="predicted"/>
<sequence>MRCMRESRTQADKKAATINPSNSSQERQVDSQEKRPLGELRSSQEAGPAPKPSELEATGQRAINLVMCKVCGEREVKRMTIPCGHLVMCTSCLTRTLRSYGYLTIPCPICREGIKDHFDVIMIE</sequence>
<gene>
    <name evidence="4" type="ORF">OLEA9_A008609</name>
</gene>
<dbReference type="GO" id="GO:0008270">
    <property type="term" value="F:zinc ion binding"/>
    <property type="evidence" value="ECO:0007669"/>
    <property type="project" value="UniProtKB-KW"/>
</dbReference>
<evidence type="ECO:0000256" key="2">
    <source>
        <dbReference type="SAM" id="MobiDB-lite"/>
    </source>
</evidence>
<dbReference type="Pfam" id="PF13920">
    <property type="entry name" value="zf-C3HC4_3"/>
    <property type="match status" value="1"/>
</dbReference>